<comment type="caution">
    <text evidence="2">The sequence shown here is derived from an EMBL/GenBank/DDBJ whole genome shotgun (WGS) entry which is preliminary data.</text>
</comment>
<feature type="chain" id="PRO_5037121555" evidence="1">
    <location>
        <begin position="22"/>
        <end position="303"/>
    </location>
</feature>
<dbReference type="InterPro" id="IPR030890">
    <property type="entry name" value="LP_HExxH_w_TonB"/>
</dbReference>
<proteinExistence type="predicted"/>
<keyword evidence="1" id="KW-0732">Signal</keyword>
<dbReference type="Gene3D" id="3.40.390.70">
    <property type="match status" value="1"/>
</dbReference>
<evidence type="ECO:0000313" key="2">
    <source>
        <dbReference type="EMBL" id="MBU3855693.1"/>
    </source>
</evidence>
<protein>
    <submittedName>
        <fullName evidence="2">Zinc-binding metallopeptidase</fullName>
    </submittedName>
</protein>
<reference evidence="2" key="2">
    <citation type="submission" date="2021-04" db="EMBL/GenBank/DDBJ databases">
        <authorList>
            <person name="Gilroy R."/>
        </authorList>
    </citation>
    <scope>NUCLEOTIDE SEQUENCE</scope>
    <source>
        <strain evidence="2">8470</strain>
    </source>
</reference>
<dbReference type="EMBL" id="JAHLFJ010000038">
    <property type="protein sequence ID" value="MBU3855693.1"/>
    <property type="molecule type" value="Genomic_DNA"/>
</dbReference>
<dbReference type="NCBIfam" id="TIGR04549">
    <property type="entry name" value="LP_HExxH_w_tonB"/>
    <property type="match status" value="1"/>
</dbReference>
<dbReference type="Proteomes" id="UP000784286">
    <property type="component" value="Unassembled WGS sequence"/>
</dbReference>
<name>A0A948TLR8_9BACT</name>
<dbReference type="PROSITE" id="PS51257">
    <property type="entry name" value="PROKAR_LIPOPROTEIN"/>
    <property type="match status" value="1"/>
</dbReference>
<dbReference type="AlphaFoldDB" id="A0A948TLR8"/>
<evidence type="ECO:0000256" key="1">
    <source>
        <dbReference type="SAM" id="SignalP"/>
    </source>
</evidence>
<reference evidence="2" key="1">
    <citation type="journal article" date="2021" name="PeerJ">
        <title>Extensive microbial diversity within the chicken gut microbiome revealed by metagenomics and culture.</title>
        <authorList>
            <person name="Gilroy R."/>
            <person name="Ravi A."/>
            <person name="Getino M."/>
            <person name="Pursley I."/>
            <person name="Horton D.L."/>
            <person name="Alikhan N.F."/>
            <person name="Baker D."/>
            <person name="Gharbi K."/>
            <person name="Hall N."/>
            <person name="Watson M."/>
            <person name="Adriaenssens E.M."/>
            <person name="Foster-Nyarko E."/>
            <person name="Jarju S."/>
            <person name="Secka A."/>
            <person name="Antonio M."/>
            <person name="Oren A."/>
            <person name="Chaudhuri R.R."/>
            <person name="La Ragione R."/>
            <person name="Hildebrand F."/>
            <person name="Pallen M.J."/>
        </authorList>
    </citation>
    <scope>NUCLEOTIDE SEQUENCE</scope>
    <source>
        <strain evidence="2">8470</strain>
    </source>
</reference>
<gene>
    <name evidence="2" type="ORF">H9928_03890</name>
</gene>
<dbReference type="Pfam" id="PF15890">
    <property type="entry name" value="Peptidase_Mx1"/>
    <property type="match status" value="1"/>
</dbReference>
<accession>A0A948TLR8</accession>
<feature type="signal peptide" evidence="1">
    <location>
        <begin position="1"/>
        <end position="21"/>
    </location>
</feature>
<sequence length="303" mass="34659">MKIIRTFIIAALLGVGFTSCSEDDLNPTSIFDSTTEPVRNEFDQWIWKNYTEPYNIELKYRFDDKESDMDYNVIPADYNKSIALAKLVKYLWMEVYEKLAGKEFLCTYCPKIFHFVGSPEYEKSGGSMVLGTAEGGLKITLFNVNALNVSSLDPEILNEWYFKTMHHEFSHILHQTKNYSTDFNDITAGKYYGAGWVNINDATARRDGFVTAYASSAVDEDFVETIANYIVKSDAEWQQILNEAVSVDETGNPDYSGRDAILRKLEMVTQYLADSWGLDIQALHEEVQERETHIDELDLVTLN</sequence>
<organism evidence="2 3">
    <name type="scientific">Candidatus Phocaeicola excrementipullorum</name>
    <dbReference type="NCBI Taxonomy" id="2838731"/>
    <lineage>
        <taxon>Bacteria</taxon>
        <taxon>Pseudomonadati</taxon>
        <taxon>Bacteroidota</taxon>
        <taxon>Bacteroidia</taxon>
        <taxon>Bacteroidales</taxon>
        <taxon>Bacteroidaceae</taxon>
        <taxon>Phocaeicola</taxon>
    </lineage>
</organism>
<evidence type="ECO:0000313" key="3">
    <source>
        <dbReference type="Proteomes" id="UP000784286"/>
    </source>
</evidence>